<feature type="signal peptide" evidence="1">
    <location>
        <begin position="1"/>
        <end position="36"/>
    </location>
</feature>
<proteinExistence type="predicted"/>
<dbReference type="EMBL" id="NMUH01002345">
    <property type="protein sequence ID" value="MQL99398.1"/>
    <property type="molecule type" value="Genomic_DNA"/>
</dbReference>
<dbReference type="Proteomes" id="UP000652761">
    <property type="component" value="Unassembled WGS sequence"/>
</dbReference>
<evidence type="ECO:0000313" key="2">
    <source>
        <dbReference type="EMBL" id="MQL99398.1"/>
    </source>
</evidence>
<protein>
    <recommendedName>
        <fullName evidence="4">Secreted protein</fullName>
    </recommendedName>
</protein>
<comment type="caution">
    <text evidence="2">The sequence shown here is derived from an EMBL/GenBank/DDBJ whole genome shotgun (WGS) entry which is preliminary data.</text>
</comment>
<feature type="chain" id="PRO_5032929568" description="Secreted protein" evidence="1">
    <location>
        <begin position="37"/>
        <end position="82"/>
    </location>
</feature>
<reference evidence="2" key="1">
    <citation type="submission" date="2017-07" db="EMBL/GenBank/DDBJ databases">
        <title>Taro Niue Genome Assembly and Annotation.</title>
        <authorList>
            <person name="Atibalentja N."/>
            <person name="Keating K."/>
            <person name="Fields C.J."/>
        </authorList>
    </citation>
    <scope>NUCLEOTIDE SEQUENCE</scope>
    <source>
        <strain evidence="2">Niue_2</strain>
        <tissue evidence="2">Leaf</tissue>
    </source>
</reference>
<keyword evidence="1" id="KW-0732">Signal</keyword>
<accession>A0A843VRU6</accession>
<evidence type="ECO:0000256" key="1">
    <source>
        <dbReference type="SAM" id="SignalP"/>
    </source>
</evidence>
<evidence type="ECO:0000313" key="3">
    <source>
        <dbReference type="Proteomes" id="UP000652761"/>
    </source>
</evidence>
<organism evidence="2 3">
    <name type="scientific">Colocasia esculenta</name>
    <name type="common">Wild taro</name>
    <name type="synonym">Arum esculentum</name>
    <dbReference type="NCBI Taxonomy" id="4460"/>
    <lineage>
        <taxon>Eukaryota</taxon>
        <taxon>Viridiplantae</taxon>
        <taxon>Streptophyta</taxon>
        <taxon>Embryophyta</taxon>
        <taxon>Tracheophyta</taxon>
        <taxon>Spermatophyta</taxon>
        <taxon>Magnoliopsida</taxon>
        <taxon>Liliopsida</taxon>
        <taxon>Araceae</taxon>
        <taxon>Aroideae</taxon>
        <taxon>Colocasieae</taxon>
        <taxon>Colocasia</taxon>
    </lineage>
</organism>
<gene>
    <name evidence="2" type="ORF">Taro_032123</name>
</gene>
<name>A0A843VRU6_COLES</name>
<keyword evidence="3" id="KW-1185">Reference proteome</keyword>
<evidence type="ECO:0008006" key="4">
    <source>
        <dbReference type="Google" id="ProtNLM"/>
    </source>
</evidence>
<dbReference type="AlphaFoldDB" id="A0A843VRU6"/>
<sequence>MPPRMPPCRHRLLPLLSSLLHVIVLLLCFSSQPASAPLGKPSPTCRAFMALSPSILKLVAVATWGWTTMTTCSCSTISSRQR</sequence>